<dbReference type="RefSeq" id="WP_245692828.1">
    <property type="nucleotide sequence ID" value="NZ_CP155571.1"/>
</dbReference>
<proteinExistence type="predicted"/>
<accession>A0ABZ3J0W0</accession>
<dbReference type="Proteomes" id="UP000216052">
    <property type="component" value="Chromosome"/>
</dbReference>
<organism evidence="1 2">
    <name type="scientific">Sporomusa acidovorans (strain ATCC 49682 / DSM 3132 / Mol)</name>
    <dbReference type="NCBI Taxonomy" id="1123286"/>
    <lineage>
        <taxon>Bacteria</taxon>
        <taxon>Bacillati</taxon>
        <taxon>Bacillota</taxon>
        <taxon>Negativicutes</taxon>
        <taxon>Selenomonadales</taxon>
        <taxon>Sporomusaceae</taxon>
        <taxon>Sporomusa</taxon>
    </lineage>
</organism>
<reference evidence="1" key="1">
    <citation type="submission" date="2024-05" db="EMBL/GenBank/DDBJ databases">
        <title>Isolation and characterization of Sporomusa carbonis sp. nov., a carboxydotrophic hydrogenogen in the genus of Sporomusa isolated from a charcoal burning pile.</title>
        <authorList>
            <person name="Boeer T."/>
            <person name="Rosenbaum F."/>
            <person name="Eysell L."/>
            <person name="Mueller V."/>
            <person name="Daniel R."/>
            <person name="Poehlein A."/>
        </authorList>
    </citation>
    <scope>NUCLEOTIDE SEQUENCE [LARGE SCALE GENOMIC DNA]</scope>
    <source>
        <strain evidence="1">DSM 3132</strain>
    </source>
</reference>
<dbReference type="EMBL" id="CP155571">
    <property type="protein sequence ID" value="XFO71972.1"/>
    <property type="molecule type" value="Genomic_DNA"/>
</dbReference>
<protein>
    <submittedName>
        <fullName evidence="1">Uncharacterized protein</fullName>
    </submittedName>
</protein>
<evidence type="ECO:0000313" key="2">
    <source>
        <dbReference type="Proteomes" id="UP000216052"/>
    </source>
</evidence>
<sequence length="89" mass="9650">MTGALQIITAATLRAAATVVNHGGRYRLTAMFANDERRINDAFAVYAIFFSKEEAAFKTVKAVIKQAEPPEFPSLTPLFAGPPGMNANY</sequence>
<dbReference type="InterPro" id="IPR037232">
    <property type="entry name" value="NADH_quin_OxRdtase_su_C/D-like"/>
</dbReference>
<dbReference type="SUPFAM" id="SSF143243">
    <property type="entry name" value="Nqo5-like"/>
    <property type="match status" value="1"/>
</dbReference>
<keyword evidence="2" id="KW-1185">Reference proteome</keyword>
<gene>
    <name evidence="1" type="ORF">SPACI_020180</name>
</gene>
<name>A0ABZ3J0W0_SPOA4</name>
<evidence type="ECO:0000313" key="1">
    <source>
        <dbReference type="EMBL" id="XFO71972.1"/>
    </source>
</evidence>